<evidence type="ECO:0000256" key="3">
    <source>
        <dbReference type="ARBA" id="ARBA00023015"/>
    </source>
</evidence>
<name>A0A934M444_9CLOT</name>
<protein>
    <submittedName>
        <fullName evidence="8">Sigma 54-interacting transcriptional regulator</fullName>
    </submittedName>
</protein>
<dbReference type="InterPro" id="IPR002197">
    <property type="entry name" value="HTH_Fis"/>
</dbReference>
<dbReference type="AlphaFoldDB" id="A0A934M444"/>
<dbReference type="SMART" id="SM00091">
    <property type="entry name" value="PAS"/>
    <property type="match status" value="1"/>
</dbReference>
<organism evidence="8 9">
    <name type="scientific">Clostridium aciditolerans</name>
    <dbReference type="NCBI Taxonomy" id="339861"/>
    <lineage>
        <taxon>Bacteria</taxon>
        <taxon>Bacillati</taxon>
        <taxon>Bacillota</taxon>
        <taxon>Clostridia</taxon>
        <taxon>Eubacteriales</taxon>
        <taxon>Clostridiaceae</taxon>
        <taxon>Clostridium</taxon>
    </lineage>
</organism>
<accession>A0A934M444</accession>
<dbReference type="InterPro" id="IPR025943">
    <property type="entry name" value="Sigma_54_int_dom_ATP-bd_2"/>
</dbReference>
<dbReference type="PROSITE" id="PS50112">
    <property type="entry name" value="PAS"/>
    <property type="match status" value="1"/>
</dbReference>
<keyword evidence="1" id="KW-0547">Nucleotide-binding</keyword>
<dbReference type="EMBL" id="JAEEGB010000006">
    <property type="protein sequence ID" value="MBI6872218.1"/>
    <property type="molecule type" value="Genomic_DNA"/>
</dbReference>
<dbReference type="SUPFAM" id="SSF52540">
    <property type="entry name" value="P-loop containing nucleoside triphosphate hydrolases"/>
    <property type="match status" value="1"/>
</dbReference>
<keyword evidence="2" id="KW-0067">ATP-binding</keyword>
<evidence type="ECO:0000256" key="5">
    <source>
        <dbReference type="ARBA" id="ARBA00023163"/>
    </source>
</evidence>
<dbReference type="InterPro" id="IPR003593">
    <property type="entry name" value="AAA+_ATPase"/>
</dbReference>
<dbReference type="InterPro" id="IPR025662">
    <property type="entry name" value="Sigma_54_int_dom_ATP-bd_1"/>
</dbReference>
<dbReference type="Pfam" id="PF00158">
    <property type="entry name" value="Sigma54_activat"/>
    <property type="match status" value="1"/>
</dbReference>
<dbReference type="InterPro" id="IPR002078">
    <property type="entry name" value="Sigma_54_int"/>
</dbReference>
<comment type="caution">
    <text evidence="8">The sequence shown here is derived from an EMBL/GenBank/DDBJ whole genome shotgun (WGS) entry which is preliminary data.</text>
</comment>
<dbReference type="PROSITE" id="PS00676">
    <property type="entry name" value="SIGMA54_INTERACT_2"/>
    <property type="match status" value="1"/>
</dbReference>
<dbReference type="PRINTS" id="PR01590">
    <property type="entry name" value="HTHFIS"/>
</dbReference>
<dbReference type="CDD" id="cd00130">
    <property type="entry name" value="PAS"/>
    <property type="match status" value="1"/>
</dbReference>
<dbReference type="InterPro" id="IPR009057">
    <property type="entry name" value="Homeodomain-like_sf"/>
</dbReference>
<dbReference type="NCBIfam" id="TIGR00229">
    <property type="entry name" value="sensory_box"/>
    <property type="match status" value="1"/>
</dbReference>
<reference evidence="8" key="1">
    <citation type="submission" date="2020-12" db="EMBL/GenBank/DDBJ databases">
        <title>Clostridium thailandense sp. nov., a novel acetogenic bacterium isolated from peat land soil in Thailand.</title>
        <authorList>
            <person name="Chaikitkaew S."/>
            <person name="Birkeland N.K."/>
        </authorList>
    </citation>
    <scope>NUCLEOTIDE SEQUENCE</scope>
    <source>
        <strain evidence="8">DSM 17425</strain>
    </source>
</reference>
<dbReference type="InterPro" id="IPR013656">
    <property type="entry name" value="PAS_4"/>
</dbReference>
<dbReference type="InterPro" id="IPR025944">
    <property type="entry name" value="Sigma_54_int_dom_CS"/>
</dbReference>
<dbReference type="Pfam" id="PF25601">
    <property type="entry name" value="AAA_lid_14"/>
    <property type="match status" value="1"/>
</dbReference>
<dbReference type="InterPro" id="IPR027417">
    <property type="entry name" value="P-loop_NTPase"/>
</dbReference>
<gene>
    <name evidence="8" type="ORF">I6U51_05785</name>
</gene>
<dbReference type="CDD" id="cd00009">
    <property type="entry name" value="AAA"/>
    <property type="match status" value="1"/>
</dbReference>
<evidence type="ECO:0000256" key="4">
    <source>
        <dbReference type="ARBA" id="ARBA00023125"/>
    </source>
</evidence>
<keyword evidence="5" id="KW-0804">Transcription</keyword>
<dbReference type="Gene3D" id="3.30.450.20">
    <property type="entry name" value="PAS domain"/>
    <property type="match status" value="1"/>
</dbReference>
<proteinExistence type="predicted"/>
<dbReference type="PROSITE" id="PS00675">
    <property type="entry name" value="SIGMA54_INTERACT_1"/>
    <property type="match status" value="1"/>
</dbReference>
<dbReference type="PROSITE" id="PS00688">
    <property type="entry name" value="SIGMA54_INTERACT_3"/>
    <property type="match status" value="1"/>
</dbReference>
<evidence type="ECO:0000259" key="6">
    <source>
        <dbReference type="PROSITE" id="PS50045"/>
    </source>
</evidence>
<feature type="domain" description="Sigma-54 factor interaction" evidence="6">
    <location>
        <begin position="282"/>
        <end position="512"/>
    </location>
</feature>
<dbReference type="PANTHER" id="PTHR32071:SF57">
    <property type="entry name" value="C4-DICARBOXYLATE TRANSPORT TRANSCRIPTIONAL REGULATORY PROTEIN DCTD"/>
    <property type="match status" value="1"/>
</dbReference>
<dbReference type="Gene3D" id="3.40.50.300">
    <property type="entry name" value="P-loop containing nucleotide triphosphate hydrolases"/>
    <property type="match status" value="1"/>
</dbReference>
<dbReference type="GO" id="GO:0005524">
    <property type="term" value="F:ATP binding"/>
    <property type="evidence" value="ECO:0007669"/>
    <property type="project" value="UniProtKB-KW"/>
</dbReference>
<dbReference type="GO" id="GO:0006355">
    <property type="term" value="P:regulation of DNA-templated transcription"/>
    <property type="evidence" value="ECO:0007669"/>
    <property type="project" value="InterPro"/>
</dbReference>
<dbReference type="Gene3D" id="1.10.10.60">
    <property type="entry name" value="Homeodomain-like"/>
    <property type="match status" value="1"/>
</dbReference>
<evidence type="ECO:0000259" key="7">
    <source>
        <dbReference type="PROSITE" id="PS50112"/>
    </source>
</evidence>
<dbReference type="FunFam" id="3.40.50.300:FF:000006">
    <property type="entry name" value="DNA-binding transcriptional regulator NtrC"/>
    <property type="match status" value="1"/>
</dbReference>
<dbReference type="Pfam" id="PF08448">
    <property type="entry name" value="PAS_4"/>
    <property type="match status" value="1"/>
</dbReference>
<evidence type="ECO:0000256" key="1">
    <source>
        <dbReference type="ARBA" id="ARBA00022741"/>
    </source>
</evidence>
<evidence type="ECO:0000313" key="9">
    <source>
        <dbReference type="Proteomes" id="UP000622687"/>
    </source>
</evidence>
<dbReference type="PANTHER" id="PTHR32071">
    <property type="entry name" value="TRANSCRIPTIONAL REGULATORY PROTEIN"/>
    <property type="match status" value="1"/>
</dbReference>
<dbReference type="InterPro" id="IPR058031">
    <property type="entry name" value="AAA_lid_NorR"/>
</dbReference>
<dbReference type="InterPro" id="IPR000014">
    <property type="entry name" value="PAS"/>
</dbReference>
<dbReference type="SMART" id="SM00382">
    <property type="entry name" value="AAA"/>
    <property type="match status" value="1"/>
</dbReference>
<sequence>MSNNLVKEHIYSSFQDIDENFDKAYFEKIKDCFFLAIECIKQQDGYILFTDINKNIIAAFSFEKNEKLEKWVGKRIAFNFDSDDNKMTKTFIDLDRKYKLYHYIYKVNMFDISQYYLYFISESEKDLEYMNMFNSINDNIEKYMSLIDKHVNHNDLLLRALDSVNEGISFCDRDGYLIYVNKACCSILGASKEELIGKKMDKLSKDKPLLREIIDTKKSVIDVEYFLRFKRKTVQLTNSGYPVFDRKRDVIGAIDIFRSIERSRKLTSTMAGYEAFFTFDHIIGESRKIKENIKLAKVFAKSSENILIIGESGTGKELFAQAIHNYSNRRSKPFIALNCANFPNELVDSELFGYEEGAFTGAKKGGKPGKFELAHGGTLFLDELGEMPIHIQAKLLRVLETMCINRIGGTRPIKVDVRVIAATNRRLEKLVEQGEFRSDLYYRLKVLYVEVPPLKEREKDVLILADYFIKKFSEKMQKNISGLSSGAKEVIMQYAWPGNIRELENTLSRCMYICDGEYITEENLIMAGLKEYKYEGFIKREAIKIDKKALTDALESTNGNKKKVSELLGISRPTLYKLLKEYKI</sequence>
<dbReference type="InterPro" id="IPR035965">
    <property type="entry name" value="PAS-like_dom_sf"/>
</dbReference>
<evidence type="ECO:0000313" key="8">
    <source>
        <dbReference type="EMBL" id="MBI6872218.1"/>
    </source>
</evidence>
<dbReference type="PROSITE" id="PS50045">
    <property type="entry name" value="SIGMA54_INTERACT_4"/>
    <property type="match status" value="1"/>
</dbReference>
<keyword evidence="9" id="KW-1185">Reference proteome</keyword>
<dbReference type="GO" id="GO:0043565">
    <property type="term" value="F:sequence-specific DNA binding"/>
    <property type="evidence" value="ECO:0007669"/>
    <property type="project" value="InterPro"/>
</dbReference>
<dbReference type="Gene3D" id="1.10.8.60">
    <property type="match status" value="1"/>
</dbReference>
<dbReference type="RefSeq" id="WP_211141735.1">
    <property type="nucleotide sequence ID" value="NZ_JAEEGB010000006.1"/>
</dbReference>
<dbReference type="SUPFAM" id="SSF46689">
    <property type="entry name" value="Homeodomain-like"/>
    <property type="match status" value="1"/>
</dbReference>
<keyword evidence="3" id="KW-0805">Transcription regulation</keyword>
<evidence type="ECO:0000256" key="2">
    <source>
        <dbReference type="ARBA" id="ARBA00022840"/>
    </source>
</evidence>
<dbReference type="SUPFAM" id="SSF55785">
    <property type="entry name" value="PYP-like sensor domain (PAS domain)"/>
    <property type="match status" value="1"/>
</dbReference>
<feature type="domain" description="PAS" evidence="7">
    <location>
        <begin position="153"/>
        <end position="198"/>
    </location>
</feature>
<keyword evidence="4" id="KW-0238">DNA-binding</keyword>
<dbReference type="Pfam" id="PF02954">
    <property type="entry name" value="HTH_8"/>
    <property type="match status" value="1"/>
</dbReference>
<dbReference type="Proteomes" id="UP000622687">
    <property type="component" value="Unassembled WGS sequence"/>
</dbReference>